<dbReference type="GO" id="GO:0016787">
    <property type="term" value="F:hydrolase activity"/>
    <property type="evidence" value="ECO:0007669"/>
    <property type="project" value="UniProtKB-KW"/>
</dbReference>
<dbReference type="InterPro" id="IPR027417">
    <property type="entry name" value="P-loop_NTPase"/>
</dbReference>
<dbReference type="PANTHER" id="PTHR11070">
    <property type="entry name" value="UVRD / RECB / PCRA DNA HELICASE FAMILY MEMBER"/>
    <property type="match status" value="1"/>
</dbReference>
<evidence type="ECO:0000256" key="4">
    <source>
        <dbReference type="ARBA" id="ARBA00022840"/>
    </source>
</evidence>
<proteinExistence type="predicted"/>
<dbReference type="InterPro" id="IPR014016">
    <property type="entry name" value="UvrD-like_ATP-bd"/>
</dbReference>
<evidence type="ECO:0000256" key="3">
    <source>
        <dbReference type="ARBA" id="ARBA00022806"/>
    </source>
</evidence>
<evidence type="ECO:0000256" key="2">
    <source>
        <dbReference type="ARBA" id="ARBA00022801"/>
    </source>
</evidence>
<dbReference type="Pfam" id="PF00580">
    <property type="entry name" value="UvrD-helicase"/>
    <property type="match status" value="1"/>
</dbReference>
<protein>
    <recommendedName>
        <fullName evidence="5">DNA 3'-5' helicase II</fullName>
    </recommendedName>
</protein>
<dbReference type="SUPFAM" id="SSF52540">
    <property type="entry name" value="P-loop containing nucleoside triphosphate hydrolases"/>
    <property type="match status" value="1"/>
</dbReference>
<keyword evidence="3 6" id="KW-0347">Helicase</keyword>
<keyword evidence="4" id="KW-0067">ATP-binding</keyword>
<evidence type="ECO:0000256" key="1">
    <source>
        <dbReference type="ARBA" id="ARBA00022741"/>
    </source>
</evidence>
<dbReference type="EMBL" id="UGBW01000003">
    <property type="protein sequence ID" value="STH82761.1"/>
    <property type="molecule type" value="Genomic_DNA"/>
</dbReference>
<evidence type="ECO:0000313" key="7">
    <source>
        <dbReference type="Proteomes" id="UP000255093"/>
    </source>
</evidence>
<dbReference type="GO" id="GO:0000725">
    <property type="term" value="P:recombinational repair"/>
    <property type="evidence" value="ECO:0007669"/>
    <property type="project" value="TreeGrafter"/>
</dbReference>
<accession>A0A376PWA4</accession>
<dbReference type="GO" id="GO:0003677">
    <property type="term" value="F:DNA binding"/>
    <property type="evidence" value="ECO:0007669"/>
    <property type="project" value="InterPro"/>
</dbReference>
<dbReference type="GO" id="GO:0033202">
    <property type="term" value="C:DNA helicase complex"/>
    <property type="evidence" value="ECO:0007669"/>
    <property type="project" value="TreeGrafter"/>
</dbReference>
<name>A0A376PWA4_ECOLX</name>
<dbReference type="GO" id="GO:0005829">
    <property type="term" value="C:cytosol"/>
    <property type="evidence" value="ECO:0007669"/>
    <property type="project" value="TreeGrafter"/>
</dbReference>
<keyword evidence="1" id="KW-0547">Nucleotide-binding</keyword>
<dbReference type="RefSeq" id="WP_001134630.1">
    <property type="nucleotide sequence ID" value="NZ_BGSH01000027.1"/>
</dbReference>
<dbReference type="PANTHER" id="PTHR11070:SF2">
    <property type="entry name" value="ATP-DEPENDENT DNA HELICASE SRS2"/>
    <property type="match status" value="1"/>
</dbReference>
<dbReference type="GO" id="GO:0043138">
    <property type="term" value="F:3'-5' DNA helicase activity"/>
    <property type="evidence" value="ECO:0007669"/>
    <property type="project" value="TreeGrafter"/>
</dbReference>
<dbReference type="GO" id="GO:0005524">
    <property type="term" value="F:ATP binding"/>
    <property type="evidence" value="ECO:0007669"/>
    <property type="project" value="UniProtKB-KW"/>
</dbReference>
<dbReference type="Gene3D" id="3.40.50.300">
    <property type="entry name" value="P-loop containing nucleotide triphosphate hydrolases"/>
    <property type="match status" value="1"/>
</dbReference>
<gene>
    <name evidence="6" type="ORF">NCTC8621_02761</name>
</gene>
<dbReference type="Proteomes" id="UP000255093">
    <property type="component" value="Unassembled WGS sequence"/>
</dbReference>
<evidence type="ECO:0000256" key="5">
    <source>
        <dbReference type="ARBA" id="ARBA00034923"/>
    </source>
</evidence>
<keyword evidence="2" id="KW-0378">Hydrolase</keyword>
<evidence type="ECO:0000313" key="6">
    <source>
        <dbReference type="EMBL" id="STH82761.1"/>
    </source>
</evidence>
<dbReference type="AlphaFoldDB" id="A0A376PWA4"/>
<reference evidence="6 7" key="1">
    <citation type="submission" date="2018-06" db="EMBL/GenBank/DDBJ databases">
        <authorList>
            <consortium name="Pathogen Informatics"/>
            <person name="Doyle S."/>
        </authorList>
    </citation>
    <scope>NUCLEOTIDE SEQUENCE [LARGE SCALE GENOMIC DNA]</scope>
    <source>
        <strain evidence="6 7">NCTC8621</strain>
    </source>
</reference>
<organism evidence="6 7">
    <name type="scientific">Escherichia coli</name>
    <dbReference type="NCBI Taxonomy" id="562"/>
    <lineage>
        <taxon>Bacteria</taxon>
        <taxon>Pseudomonadati</taxon>
        <taxon>Pseudomonadota</taxon>
        <taxon>Gammaproteobacteria</taxon>
        <taxon>Enterobacterales</taxon>
        <taxon>Enterobacteriaceae</taxon>
        <taxon>Escherichia</taxon>
    </lineage>
</organism>
<sequence>MPPDYNLLEYHRGTITAPAGCGKTQIIADTLALYTGARPVLILTHTNAGVATLRLRMQRAGVSTAAYRIATIDGFAMRLVAMFPARSGLNAEVLQLRNRGTDYPAIRLAACQLLQAGHLNDVLPASYVHLIVDEYQDCNLVQHAMVTALSTVLPACVLGDPMQAIFGFRGNQLVNWDAHVLAHFPLIGELNHPWRWANSGAPELGRWLLDCRRMLLNGNAIDLRQVPAEVAWVPLQAETAVQQRLTAAQTRAVTATGQVLVIGNSYDTRGRQQMASQTPGATTVEAVDLVDLTDFGAGFNLEAADALTRLVKFAAGVMTQVGPAALLPRLETLRRGRARNPPTVAEAALVAFAERPDFTLAAEALRLLTRQDNARVYRPEVLRCCLRALQSAAAGGCTFADATINERERNRHESRPLPRRVIGSTLLLKGLEGEVAVITSPEEMDAQHLYVAMTRGASRLVVCSLTPILAAR</sequence>
<dbReference type="InterPro" id="IPR000212">
    <property type="entry name" value="DNA_helicase_UvrD/REP"/>
</dbReference>